<dbReference type="Proteomes" id="UP001595765">
    <property type="component" value="Unassembled WGS sequence"/>
</dbReference>
<name>A0ABV8HYW8_9ACTN</name>
<proteinExistence type="predicted"/>
<evidence type="ECO:0000313" key="2">
    <source>
        <dbReference type="Proteomes" id="UP001595765"/>
    </source>
</evidence>
<dbReference type="RefSeq" id="WP_386434272.1">
    <property type="nucleotide sequence ID" value="NZ_JBHSBB010000019.1"/>
</dbReference>
<organism evidence="1 2">
    <name type="scientific">Streptomyces polygonati</name>
    <dbReference type="NCBI Taxonomy" id="1617087"/>
    <lineage>
        <taxon>Bacteria</taxon>
        <taxon>Bacillati</taxon>
        <taxon>Actinomycetota</taxon>
        <taxon>Actinomycetes</taxon>
        <taxon>Kitasatosporales</taxon>
        <taxon>Streptomycetaceae</taxon>
        <taxon>Streptomyces</taxon>
    </lineage>
</organism>
<comment type="caution">
    <text evidence="1">The sequence shown here is derived from an EMBL/GenBank/DDBJ whole genome shotgun (WGS) entry which is preliminary data.</text>
</comment>
<protein>
    <submittedName>
        <fullName evidence="1">Uncharacterized protein</fullName>
    </submittedName>
</protein>
<keyword evidence="2" id="KW-1185">Reference proteome</keyword>
<accession>A0ABV8HYW8</accession>
<sequence length="168" mass="18308">MTAGVHTGDLRYFLLPAPEESVALGDPDGTPLTPVDIVDNPNVAASTAVLKKYGFRTGFYRSYRASGGRGQFVIKLAQFASPALTAAYYRQHHYSGAEIRPLKLDEPFPVGAEQTIPGSKYHELFADTYQGDVQVSIRVDALADSPPPSRALLNSLLEAQYQRLKTGH</sequence>
<reference evidence="2" key="1">
    <citation type="journal article" date="2019" name="Int. J. Syst. Evol. Microbiol.">
        <title>The Global Catalogue of Microorganisms (GCM) 10K type strain sequencing project: providing services to taxonomists for standard genome sequencing and annotation.</title>
        <authorList>
            <consortium name="The Broad Institute Genomics Platform"/>
            <consortium name="The Broad Institute Genome Sequencing Center for Infectious Disease"/>
            <person name="Wu L."/>
            <person name="Ma J."/>
        </authorList>
    </citation>
    <scope>NUCLEOTIDE SEQUENCE [LARGE SCALE GENOMIC DNA]</scope>
    <source>
        <strain evidence="2">CGMCC 4.7237</strain>
    </source>
</reference>
<dbReference type="EMBL" id="JBHSBB010000019">
    <property type="protein sequence ID" value="MFC4035041.1"/>
    <property type="molecule type" value="Genomic_DNA"/>
</dbReference>
<evidence type="ECO:0000313" key="1">
    <source>
        <dbReference type="EMBL" id="MFC4035041.1"/>
    </source>
</evidence>
<gene>
    <name evidence="1" type="ORF">ACFO3J_26740</name>
</gene>